<protein>
    <recommendedName>
        <fullName evidence="5">Threonine synthase</fullName>
        <ecNumber evidence="4">4.2.3.1</ecNumber>
    </recommendedName>
</protein>
<dbReference type="InterPro" id="IPR050214">
    <property type="entry name" value="Cys_Synth/Cystath_Beta-Synth"/>
</dbReference>
<dbReference type="InterPro" id="IPR026260">
    <property type="entry name" value="Thr_Synthase_bac/arc"/>
</dbReference>
<dbReference type="CDD" id="cd01563">
    <property type="entry name" value="Thr-synth_1"/>
    <property type="match status" value="1"/>
</dbReference>
<dbReference type="GO" id="GO:0030170">
    <property type="term" value="F:pyridoxal phosphate binding"/>
    <property type="evidence" value="ECO:0007669"/>
    <property type="project" value="InterPro"/>
</dbReference>
<evidence type="ECO:0000256" key="8">
    <source>
        <dbReference type="ARBA" id="ARBA00022898"/>
    </source>
</evidence>
<comment type="pathway">
    <text evidence="2">Amino-acid biosynthesis; L-threonine biosynthesis; L-threonine from L-aspartate: step 5/5.</text>
</comment>
<dbReference type="InterPro" id="IPR004450">
    <property type="entry name" value="Thr_synthase-like"/>
</dbReference>
<keyword evidence="7" id="KW-0791">Threonine biosynthesis</keyword>
<evidence type="ECO:0000256" key="9">
    <source>
        <dbReference type="ARBA" id="ARBA00049144"/>
    </source>
</evidence>
<dbReference type="AlphaFoldDB" id="A0A381T0Z0"/>
<dbReference type="GO" id="GO:0009088">
    <property type="term" value="P:threonine biosynthetic process"/>
    <property type="evidence" value="ECO:0007669"/>
    <property type="project" value="UniProtKB-UniPathway"/>
</dbReference>
<dbReference type="SUPFAM" id="SSF53686">
    <property type="entry name" value="Tryptophan synthase beta subunit-like PLP-dependent enzymes"/>
    <property type="match status" value="1"/>
</dbReference>
<dbReference type="InterPro" id="IPR036052">
    <property type="entry name" value="TrpB-like_PALP_sf"/>
</dbReference>
<evidence type="ECO:0000313" key="11">
    <source>
        <dbReference type="EMBL" id="SVA09866.1"/>
    </source>
</evidence>
<keyword evidence="8" id="KW-0663">Pyridoxal phosphate</keyword>
<comment type="cofactor">
    <cofactor evidence="1">
        <name>pyridoxal 5'-phosphate</name>
        <dbReference type="ChEBI" id="CHEBI:597326"/>
    </cofactor>
</comment>
<sequence>MTAPLSIFKCIECGKEYGIRDIRYRCDCGHLLEVIHDLNTSIPNASDWKASLNGHMGETAFFRYQDILFPSLPKESIISLQEGDTPLYDVSHRFPEFGSLKLKHEGMNPTLSFKDRGMVAGVSWANDLGCKHVICASTGDTSAAMAAYAGAVPNMQGIVLLPRGKISSEQLAQAITYGARTVGIETDFDGCMKLVQELTEKHSIYLLNSMNSVRIEGQKAIGIEILHQINWKVPDWFVIPVGNAGNISALGKGLRELYELGIIDKLPRLAGVQTEGASPLYESYKNGYAELIPQKAKLTKASAIQIGNPVSYQKAVGELQHFNGVVEAVSETELMDWKAQIDKLGISICPNSSVAVAGAIKLRDAEIINVNEDVVVILTAHGSKFSNASVEYHEDSSNTFANQTKTIDPSLRSLEMVLDL</sequence>
<keyword evidence="6" id="KW-0028">Amino-acid biosynthesis</keyword>
<dbReference type="UniPathway" id="UPA00050">
    <property type="reaction ID" value="UER00065"/>
</dbReference>
<dbReference type="Gene3D" id="3.40.50.1100">
    <property type="match status" value="2"/>
</dbReference>
<evidence type="ECO:0000256" key="6">
    <source>
        <dbReference type="ARBA" id="ARBA00022605"/>
    </source>
</evidence>
<dbReference type="GO" id="GO:0004795">
    <property type="term" value="F:threonine synthase activity"/>
    <property type="evidence" value="ECO:0007669"/>
    <property type="project" value="UniProtKB-EC"/>
</dbReference>
<evidence type="ECO:0000256" key="5">
    <source>
        <dbReference type="ARBA" id="ARBA00018679"/>
    </source>
</evidence>
<feature type="domain" description="Tryptophan synthase beta chain-like PALP" evidence="10">
    <location>
        <begin position="78"/>
        <end position="379"/>
    </location>
</feature>
<dbReference type="EC" id="4.2.3.1" evidence="4"/>
<dbReference type="PIRSF" id="PIRSF038945">
    <property type="entry name" value="Thr_synthase"/>
    <property type="match status" value="1"/>
</dbReference>
<evidence type="ECO:0000256" key="1">
    <source>
        <dbReference type="ARBA" id="ARBA00001933"/>
    </source>
</evidence>
<dbReference type="InterPro" id="IPR000634">
    <property type="entry name" value="Ser/Thr_deHydtase_PyrdxlP-BS"/>
</dbReference>
<proteinExistence type="inferred from homology"/>
<dbReference type="Pfam" id="PF00291">
    <property type="entry name" value="PALP"/>
    <property type="match status" value="1"/>
</dbReference>
<evidence type="ECO:0000256" key="7">
    <source>
        <dbReference type="ARBA" id="ARBA00022697"/>
    </source>
</evidence>
<evidence type="ECO:0000256" key="3">
    <source>
        <dbReference type="ARBA" id="ARBA00005517"/>
    </source>
</evidence>
<dbReference type="EMBL" id="UINC01003861">
    <property type="protein sequence ID" value="SVA09866.1"/>
    <property type="molecule type" value="Genomic_DNA"/>
</dbReference>
<evidence type="ECO:0000256" key="2">
    <source>
        <dbReference type="ARBA" id="ARBA00004979"/>
    </source>
</evidence>
<reference evidence="11" key="1">
    <citation type="submission" date="2018-05" db="EMBL/GenBank/DDBJ databases">
        <authorList>
            <person name="Lanie J.A."/>
            <person name="Ng W.-L."/>
            <person name="Kazmierczak K.M."/>
            <person name="Andrzejewski T.M."/>
            <person name="Davidsen T.M."/>
            <person name="Wayne K.J."/>
            <person name="Tettelin H."/>
            <person name="Glass J.I."/>
            <person name="Rusch D."/>
            <person name="Podicherti R."/>
            <person name="Tsui H.-C.T."/>
            <person name="Winkler M.E."/>
        </authorList>
    </citation>
    <scope>NUCLEOTIDE SEQUENCE</scope>
</reference>
<comment type="similarity">
    <text evidence="3">Belongs to the threonine synthase family.</text>
</comment>
<dbReference type="PANTHER" id="PTHR10314">
    <property type="entry name" value="CYSTATHIONINE BETA-SYNTHASE"/>
    <property type="match status" value="1"/>
</dbReference>
<dbReference type="PROSITE" id="PS00165">
    <property type="entry name" value="DEHYDRATASE_SER_THR"/>
    <property type="match status" value="1"/>
</dbReference>
<evidence type="ECO:0000256" key="4">
    <source>
        <dbReference type="ARBA" id="ARBA00013028"/>
    </source>
</evidence>
<organism evidence="11">
    <name type="scientific">marine metagenome</name>
    <dbReference type="NCBI Taxonomy" id="408172"/>
    <lineage>
        <taxon>unclassified sequences</taxon>
        <taxon>metagenomes</taxon>
        <taxon>ecological metagenomes</taxon>
    </lineage>
</organism>
<accession>A0A381T0Z0</accession>
<dbReference type="NCBIfam" id="TIGR00260">
    <property type="entry name" value="thrC"/>
    <property type="match status" value="1"/>
</dbReference>
<evidence type="ECO:0000259" key="10">
    <source>
        <dbReference type="Pfam" id="PF00291"/>
    </source>
</evidence>
<dbReference type="InterPro" id="IPR001926">
    <property type="entry name" value="TrpB-like_PALP"/>
</dbReference>
<gene>
    <name evidence="11" type="ORF">METZ01_LOCUS62720</name>
</gene>
<name>A0A381T0Z0_9ZZZZ</name>
<comment type="catalytic activity">
    <reaction evidence="9">
        <text>O-phospho-L-homoserine + H2O = L-threonine + phosphate</text>
        <dbReference type="Rhea" id="RHEA:10840"/>
        <dbReference type="ChEBI" id="CHEBI:15377"/>
        <dbReference type="ChEBI" id="CHEBI:43474"/>
        <dbReference type="ChEBI" id="CHEBI:57590"/>
        <dbReference type="ChEBI" id="CHEBI:57926"/>
        <dbReference type="EC" id="4.2.3.1"/>
    </reaction>
</comment>